<feature type="transmembrane region" description="Helical" evidence="1">
    <location>
        <begin position="7"/>
        <end position="26"/>
    </location>
</feature>
<proteinExistence type="predicted"/>
<evidence type="ECO:0000313" key="2">
    <source>
        <dbReference type="EMBL" id="KAK7349868.1"/>
    </source>
</evidence>
<sequence>MHRLIKLIPMFWYLSFSYVLFFFLSLRDTVVCDLLNRQLRALRFLSHSSFIVKQWGVDPVCIHMGCMWVHVLVTCHY</sequence>
<keyword evidence="1" id="KW-0812">Transmembrane</keyword>
<protein>
    <submittedName>
        <fullName evidence="2">Uncharacterized protein</fullName>
    </submittedName>
</protein>
<dbReference type="EMBL" id="JAYMYQ010000002">
    <property type="protein sequence ID" value="KAK7349868.1"/>
    <property type="molecule type" value="Genomic_DNA"/>
</dbReference>
<evidence type="ECO:0000256" key="1">
    <source>
        <dbReference type="SAM" id="Phobius"/>
    </source>
</evidence>
<dbReference type="AlphaFoldDB" id="A0AAN9MEJ2"/>
<organism evidence="2 3">
    <name type="scientific">Canavalia gladiata</name>
    <name type="common">Sword bean</name>
    <name type="synonym">Dolichos gladiatus</name>
    <dbReference type="NCBI Taxonomy" id="3824"/>
    <lineage>
        <taxon>Eukaryota</taxon>
        <taxon>Viridiplantae</taxon>
        <taxon>Streptophyta</taxon>
        <taxon>Embryophyta</taxon>
        <taxon>Tracheophyta</taxon>
        <taxon>Spermatophyta</taxon>
        <taxon>Magnoliopsida</taxon>
        <taxon>eudicotyledons</taxon>
        <taxon>Gunneridae</taxon>
        <taxon>Pentapetalae</taxon>
        <taxon>rosids</taxon>
        <taxon>fabids</taxon>
        <taxon>Fabales</taxon>
        <taxon>Fabaceae</taxon>
        <taxon>Papilionoideae</taxon>
        <taxon>50 kb inversion clade</taxon>
        <taxon>NPAAA clade</taxon>
        <taxon>indigoferoid/millettioid clade</taxon>
        <taxon>Phaseoleae</taxon>
        <taxon>Canavalia</taxon>
    </lineage>
</organism>
<evidence type="ECO:0000313" key="3">
    <source>
        <dbReference type="Proteomes" id="UP001367508"/>
    </source>
</evidence>
<keyword evidence="3" id="KW-1185">Reference proteome</keyword>
<accession>A0AAN9MEJ2</accession>
<dbReference type="Proteomes" id="UP001367508">
    <property type="component" value="Unassembled WGS sequence"/>
</dbReference>
<keyword evidence="1" id="KW-1133">Transmembrane helix</keyword>
<comment type="caution">
    <text evidence="2">The sequence shown here is derived from an EMBL/GenBank/DDBJ whole genome shotgun (WGS) entry which is preliminary data.</text>
</comment>
<gene>
    <name evidence="2" type="ORF">VNO77_07665</name>
</gene>
<name>A0AAN9MEJ2_CANGL</name>
<reference evidence="2 3" key="1">
    <citation type="submission" date="2024-01" db="EMBL/GenBank/DDBJ databases">
        <title>The genomes of 5 underutilized Papilionoideae crops provide insights into root nodulation and disease resistanc.</title>
        <authorList>
            <person name="Jiang F."/>
        </authorList>
    </citation>
    <scope>NUCLEOTIDE SEQUENCE [LARGE SCALE GENOMIC DNA]</scope>
    <source>
        <strain evidence="2">LVBAO_FW01</strain>
        <tissue evidence="2">Leaves</tissue>
    </source>
</reference>
<keyword evidence="1" id="KW-0472">Membrane</keyword>